<reference evidence="10" key="1">
    <citation type="journal article" date="2020" name="bioRxiv">
        <title>Comparative genomics of Chlamydomonas.</title>
        <authorList>
            <person name="Craig R.J."/>
            <person name="Hasan A.R."/>
            <person name="Ness R.W."/>
            <person name="Keightley P.D."/>
        </authorList>
    </citation>
    <scope>NUCLEOTIDE SEQUENCE</scope>
    <source>
        <strain evidence="10">CCAP 11/70</strain>
    </source>
</reference>
<keyword evidence="11" id="KW-1185">Reference proteome</keyword>
<dbReference type="Pfam" id="PF20637">
    <property type="entry name" value="ATG5_HBR"/>
    <property type="match status" value="1"/>
</dbReference>
<dbReference type="OrthoDB" id="272162at2759"/>
<dbReference type="PANTHER" id="PTHR13040:SF2">
    <property type="entry name" value="AUTOPHAGY PROTEIN 5"/>
    <property type="match status" value="1"/>
</dbReference>
<dbReference type="GO" id="GO:0034045">
    <property type="term" value="C:phagophore assembly site membrane"/>
    <property type="evidence" value="ECO:0007669"/>
    <property type="project" value="TreeGrafter"/>
</dbReference>
<comment type="subunit">
    <text evidence="5">Conjugated with ATG12.</text>
</comment>
<comment type="similarity">
    <text evidence="1 5">Belongs to the ATG5 family.</text>
</comment>
<comment type="function">
    <text evidence="5">Required for autophagy.</text>
</comment>
<dbReference type="InterPro" id="IPR042526">
    <property type="entry name" value="Atg5_HR"/>
</dbReference>
<feature type="compositionally biased region" description="Basic and acidic residues" evidence="6">
    <location>
        <begin position="413"/>
        <end position="427"/>
    </location>
</feature>
<dbReference type="GO" id="GO:0000422">
    <property type="term" value="P:autophagy of mitochondrion"/>
    <property type="evidence" value="ECO:0007669"/>
    <property type="project" value="TreeGrafter"/>
</dbReference>
<keyword evidence="4 5" id="KW-0072">Autophagy</keyword>
<dbReference type="Gene3D" id="1.10.246.190">
    <property type="entry name" value="Autophagy protein Apg5, helix rich domain"/>
    <property type="match status" value="1"/>
</dbReference>
<evidence type="ECO:0000256" key="4">
    <source>
        <dbReference type="ARBA" id="ARBA00023006"/>
    </source>
</evidence>
<feature type="compositionally biased region" description="Gly residues" evidence="6">
    <location>
        <begin position="219"/>
        <end position="230"/>
    </location>
</feature>
<evidence type="ECO:0000256" key="1">
    <source>
        <dbReference type="ARBA" id="ARBA00006910"/>
    </source>
</evidence>
<name>A0A835XNK2_9CHLO</name>
<dbReference type="GO" id="GO:0034274">
    <property type="term" value="C:Atg12-Atg5-Atg16 complex"/>
    <property type="evidence" value="ECO:0007669"/>
    <property type="project" value="TreeGrafter"/>
</dbReference>
<dbReference type="AlphaFoldDB" id="A0A835XNK2"/>
<keyword evidence="5" id="KW-0963">Cytoplasm</keyword>
<keyword evidence="2 5" id="KW-1017">Isopeptide bond</keyword>
<feature type="compositionally biased region" description="Gly residues" evidence="6">
    <location>
        <begin position="334"/>
        <end position="365"/>
    </location>
</feature>
<evidence type="ECO:0000313" key="10">
    <source>
        <dbReference type="EMBL" id="KAG2486765.1"/>
    </source>
</evidence>
<feature type="region of interest" description="Disordered" evidence="6">
    <location>
        <begin position="216"/>
        <end position="264"/>
    </location>
</feature>
<evidence type="ECO:0000313" key="11">
    <source>
        <dbReference type="Proteomes" id="UP000612055"/>
    </source>
</evidence>
<dbReference type="EMBL" id="JAEHOE010000107">
    <property type="protein sequence ID" value="KAG2486765.1"/>
    <property type="molecule type" value="Genomic_DNA"/>
</dbReference>
<dbReference type="GO" id="GO:0061908">
    <property type="term" value="C:phagophore"/>
    <property type="evidence" value="ECO:0007669"/>
    <property type="project" value="TreeGrafter"/>
</dbReference>
<feature type="domain" description="Autophagy protein ATG5 alpha-helical bundle region" evidence="8">
    <location>
        <begin position="143"/>
        <end position="191"/>
    </location>
</feature>
<dbReference type="GO" id="GO:0006995">
    <property type="term" value="P:cellular response to nitrogen starvation"/>
    <property type="evidence" value="ECO:0007669"/>
    <property type="project" value="TreeGrafter"/>
</dbReference>
<accession>A0A835XNK2</accession>
<dbReference type="Gene3D" id="3.10.20.620">
    <property type="match status" value="1"/>
</dbReference>
<comment type="caution">
    <text evidence="10">The sequence shown here is derived from an EMBL/GenBank/DDBJ whole genome shotgun (WGS) entry which is preliminary data.</text>
</comment>
<evidence type="ECO:0000256" key="6">
    <source>
        <dbReference type="SAM" id="MobiDB-lite"/>
    </source>
</evidence>
<comment type="subcellular location">
    <subcellularLocation>
        <location evidence="5">Cytoplasm</location>
    </subcellularLocation>
</comment>
<dbReference type="GO" id="GO:0044233">
    <property type="term" value="C:mitochondria-associated endoplasmic reticulum membrane contact site"/>
    <property type="evidence" value="ECO:0007669"/>
    <property type="project" value="TreeGrafter"/>
</dbReference>
<dbReference type="InterPro" id="IPR048318">
    <property type="entry name" value="ATG5_UblB"/>
</dbReference>
<dbReference type="Pfam" id="PF20638">
    <property type="entry name" value="ATG5_UblA"/>
    <property type="match status" value="1"/>
</dbReference>
<dbReference type="PANTHER" id="PTHR13040">
    <property type="entry name" value="AUTOPHAGY PROTEIN 5"/>
    <property type="match status" value="1"/>
</dbReference>
<proteinExistence type="inferred from homology"/>
<feature type="compositionally biased region" description="Low complexity" evidence="6">
    <location>
        <begin position="366"/>
        <end position="398"/>
    </location>
</feature>
<dbReference type="InterPro" id="IPR007239">
    <property type="entry name" value="Atg5"/>
</dbReference>
<dbReference type="GO" id="GO:0019776">
    <property type="term" value="F:Atg8-family ligase activity"/>
    <property type="evidence" value="ECO:0007669"/>
    <property type="project" value="TreeGrafter"/>
</dbReference>
<evidence type="ECO:0000259" key="7">
    <source>
        <dbReference type="Pfam" id="PF04106"/>
    </source>
</evidence>
<evidence type="ECO:0000259" key="8">
    <source>
        <dbReference type="Pfam" id="PF20637"/>
    </source>
</evidence>
<dbReference type="InterPro" id="IPR048939">
    <property type="entry name" value="ATG5_UblA"/>
</dbReference>
<protein>
    <recommendedName>
        <fullName evidence="5">Autophagy protein 5</fullName>
    </recommendedName>
</protein>
<dbReference type="Proteomes" id="UP000612055">
    <property type="component" value="Unassembled WGS sequence"/>
</dbReference>
<dbReference type="GO" id="GO:0034727">
    <property type="term" value="P:piecemeal microautophagy of the nucleus"/>
    <property type="evidence" value="ECO:0007669"/>
    <property type="project" value="TreeGrafter"/>
</dbReference>
<dbReference type="Pfam" id="PF04106">
    <property type="entry name" value="ATG5_UblB"/>
    <property type="match status" value="1"/>
</dbReference>
<evidence type="ECO:0000256" key="3">
    <source>
        <dbReference type="ARBA" id="ARBA00022843"/>
    </source>
</evidence>
<keyword evidence="5" id="KW-0813">Transport</keyword>
<dbReference type="GO" id="GO:0005776">
    <property type="term" value="C:autophagosome"/>
    <property type="evidence" value="ECO:0007669"/>
    <property type="project" value="TreeGrafter"/>
</dbReference>
<sequence length="535" mass="50985">MALTVAPVSLPNDGKMAVAQVLAQTWATRIPVHLTLAPDSISSPSAVRPIYLMAPRQGFLSVLAAQAWPHLQHVLPTVPGSGAPRPPWFDCRGVPLKGHLPCGVLYDLLYDEGQLPWRLTVHYTQPAAEALVGWDTGATPLATFLNTLKEACFVCRGQDGPGAVMRMGKEAQDGLWAAVQAGDVGAFRSAMEALRVAPAPRQGQPPAIPLRLFVRRPAAGGGGGPSGGGTPASADSATSAATAAGHSAAATRSGGGGPASAGGAASMMAASTSAGGAGGGVGGGGSMWETCVTACSRPIPSTQPDGRATTLGQALALALPSVFGPLVASGAAGPRGAGGGGEGGGGGAGASAAGGGAGAGVGAGGRPASAGGADAASAASGSIPAGSSAAADQGSSEAAAERKADQTTGRGGAEGRVEGGSEVERGEGQVAGAGAGDPGDPTSAAGAAGEEAGAGPSRAAASTGGGGGGGDGARGGGGSEVSWPAGCRVVVGGITPPPAAPVGWLHAAMAAPDHWLYVVVRLEASVGRGGQPGAV</sequence>
<gene>
    <name evidence="10" type="ORF">HYH03_014564</name>
</gene>
<feature type="compositionally biased region" description="Gly residues" evidence="6">
    <location>
        <begin position="463"/>
        <end position="479"/>
    </location>
</feature>
<keyword evidence="3 5" id="KW-0832">Ubl conjugation</keyword>
<feature type="region of interest" description="Disordered" evidence="6">
    <location>
        <begin position="334"/>
        <end position="479"/>
    </location>
</feature>
<dbReference type="InterPro" id="IPR048940">
    <property type="entry name" value="ATG5_HBR"/>
</dbReference>
<organism evidence="10 11">
    <name type="scientific">Edaphochlamys debaryana</name>
    <dbReference type="NCBI Taxonomy" id="47281"/>
    <lineage>
        <taxon>Eukaryota</taxon>
        <taxon>Viridiplantae</taxon>
        <taxon>Chlorophyta</taxon>
        <taxon>core chlorophytes</taxon>
        <taxon>Chlorophyceae</taxon>
        <taxon>CS clade</taxon>
        <taxon>Chlamydomonadales</taxon>
        <taxon>Chlamydomonadales incertae sedis</taxon>
        <taxon>Edaphochlamys</taxon>
    </lineage>
</organism>
<evidence type="ECO:0000259" key="9">
    <source>
        <dbReference type="Pfam" id="PF20638"/>
    </source>
</evidence>
<dbReference type="Gene3D" id="3.10.20.90">
    <property type="entry name" value="Phosphatidylinositol 3-kinase Catalytic Subunit, Chain A, domain 1"/>
    <property type="match status" value="1"/>
</dbReference>
<feature type="domain" description="Autophagy protein ATG5 UblA" evidence="9">
    <location>
        <begin position="26"/>
        <end position="123"/>
    </location>
</feature>
<feature type="domain" description="Autophagy protein ATG5 UblB" evidence="7">
    <location>
        <begin position="487"/>
        <end position="520"/>
    </location>
</feature>
<dbReference type="InterPro" id="IPR042527">
    <property type="entry name" value="Atg5_UblA_dom_sf"/>
</dbReference>
<feature type="compositionally biased region" description="Low complexity" evidence="6">
    <location>
        <begin position="438"/>
        <end position="462"/>
    </location>
</feature>
<evidence type="ECO:0000256" key="2">
    <source>
        <dbReference type="ARBA" id="ARBA00022499"/>
    </source>
</evidence>
<feature type="compositionally biased region" description="Low complexity" evidence="6">
    <location>
        <begin position="231"/>
        <end position="252"/>
    </location>
</feature>
<evidence type="ECO:0000256" key="5">
    <source>
        <dbReference type="RuleBase" id="RU361202"/>
    </source>
</evidence>